<protein>
    <submittedName>
        <fullName evidence="1">Uncharacterized protein</fullName>
    </submittedName>
</protein>
<dbReference type="AlphaFoldDB" id="A0A2P2P6A4"/>
<sequence>MSILFWMSYIHTRTKSQSYSMLTTHKQLFCTMHIVWIIPMDI</sequence>
<proteinExistence type="predicted"/>
<reference evidence="1" key="1">
    <citation type="submission" date="2018-02" db="EMBL/GenBank/DDBJ databases">
        <title>Rhizophora mucronata_Transcriptome.</title>
        <authorList>
            <person name="Meera S.P."/>
            <person name="Sreeshan A."/>
            <person name="Augustine A."/>
        </authorList>
    </citation>
    <scope>NUCLEOTIDE SEQUENCE</scope>
    <source>
        <tissue evidence="1">Leaf</tissue>
    </source>
</reference>
<evidence type="ECO:0000313" key="1">
    <source>
        <dbReference type="EMBL" id="MBX50193.1"/>
    </source>
</evidence>
<name>A0A2P2P6A4_RHIMU</name>
<dbReference type="EMBL" id="GGEC01069709">
    <property type="protein sequence ID" value="MBX50193.1"/>
    <property type="molecule type" value="Transcribed_RNA"/>
</dbReference>
<organism evidence="1">
    <name type="scientific">Rhizophora mucronata</name>
    <name type="common">Asiatic mangrove</name>
    <dbReference type="NCBI Taxonomy" id="61149"/>
    <lineage>
        <taxon>Eukaryota</taxon>
        <taxon>Viridiplantae</taxon>
        <taxon>Streptophyta</taxon>
        <taxon>Embryophyta</taxon>
        <taxon>Tracheophyta</taxon>
        <taxon>Spermatophyta</taxon>
        <taxon>Magnoliopsida</taxon>
        <taxon>eudicotyledons</taxon>
        <taxon>Gunneridae</taxon>
        <taxon>Pentapetalae</taxon>
        <taxon>rosids</taxon>
        <taxon>fabids</taxon>
        <taxon>Malpighiales</taxon>
        <taxon>Rhizophoraceae</taxon>
        <taxon>Rhizophora</taxon>
    </lineage>
</organism>
<accession>A0A2P2P6A4</accession>